<protein>
    <submittedName>
        <fullName evidence="2">Uncharacterized protein</fullName>
    </submittedName>
</protein>
<name>A0A915D3A4_9BILA</name>
<accession>A0A915D3A4</accession>
<organism evidence="1 2">
    <name type="scientific">Ditylenchus dipsaci</name>
    <dbReference type="NCBI Taxonomy" id="166011"/>
    <lineage>
        <taxon>Eukaryota</taxon>
        <taxon>Metazoa</taxon>
        <taxon>Ecdysozoa</taxon>
        <taxon>Nematoda</taxon>
        <taxon>Chromadorea</taxon>
        <taxon>Rhabditida</taxon>
        <taxon>Tylenchina</taxon>
        <taxon>Tylenchomorpha</taxon>
        <taxon>Sphaerularioidea</taxon>
        <taxon>Anguinidae</taxon>
        <taxon>Anguininae</taxon>
        <taxon>Ditylenchus</taxon>
    </lineage>
</organism>
<dbReference type="WBParaSite" id="jg15460">
    <property type="protein sequence ID" value="jg15460"/>
    <property type="gene ID" value="jg15460"/>
</dbReference>
<proteinExistence type="predicted"/>
<dbReference type="AlphaFoldDB" id="A0A915D3A4"/>
<evidence type="ECO:0000313" key="2">
    <source>
        <dbReference type="WBParaSite" id="jg15460"/>
    </source>
</evidence>
<reference evidence="2" key="1">
    <citation type="submission" date="2022-11" db="UniProtKB">
        <authorList>
            <consortium name="WormBaseParasite"/>
        </authorList>
    </citation>
    <scope>IDENTIFICATION</scope>
</reference>
<keyword evidence="1" id="KW-1185">Reference proteome</keyword>
<dbReference type="Proteomes" id="UP000887574">
    <property type="component" value="Unplaced"/>
</dbReference>
<sequence>MLKSLKTWLKLSHKSFSNACEYLNSAFTSKTQITEETNDTEQDIDDLFDIYYSFLSIEPGYSRIDDLVKIAGLNHIFGGKPVLS</sequence>
<evidence type="ECO:0000313" key="1">
    <source>
        <dbReference type="Proteomes" id="UP000887574"/>
    </source>
</evidence>